<evidence type="ECO:0000256" key="3">
    <source>
        <dbReference type="PROSITE-ProRule" id="PRU00192"/>
    </source>
</evidence>
<dbReference type="PROSITE" id="PS50002">
    <property type="entry name" value="SH3"/>
    <property type="match status" value="1"/>
</dbReference>
<dbReference type="InterPro" id="IPR000299">
    <property type="entry name" value="FERM_domain"/>
</dbReference>
<dbReference type="Gene3D" id="2.30.29.30">
    <property type="entry name" value="Pleckstrin-homology domain (PH domain)/Phosphotyrosine-binding domain (PTB)"/>
    <property type="match status" value="1"/>
</dbReference>
<comment type="caution">
    <text evidence="8">The sequence shown here is derived from an EMBL/GenBank/DDBJ whole genome shotgun (WGS) entry which is preliminary data.</text>
</comment>
<dbReference type="PANTHER" id="PTHR22692:SF33">
    <property type="entry name" value="MYOSIN"/>
    <property type="match status" value="1"/>
</dbReference>
<evidence type="ECO:0000259" key="6">
    <source>
        <dbReference type="PROSITE" id="PS50057"/>
    </source>
</evidence>
<dbReference type="InterPro" id="IPR036028">
    <property type="entry name" value="SH3-like_dom_sf"/>
</dbReference>
<name>A0AAD9NKM1_RIDPI</name>
<protein>
    <submittedName>
        <fullName evidence="8">Uncharacterized protein</fullName>
    </submittedName>
</protein>
<dbReference type="InterPro" id="IPR014352">
    <property type="entry name" value="FERM/acyl-CoA-bd_prot_sf"/>
</dbReference>
<dbReference type="InterPro" id="IPR000857">
    <property type="entry name" value="MyTH4_dom"/>
</dbReference>
<proteinExistence type="inferred from homology"/>
<dbReference type="CDD" id="cd17092">
    <property type="entry name" value="FERM1_F1_Myosin-VII"/>
    <property type="match status" value="1"/>
</dbReference>
<dbReference type="GO" id="GO:0005856">
    <property type="term" value="C:cytoskeleton"/>
    <property type="evidence" value="ECO:0007669"/>
    <property type="project" value="InterPro"/>
</dbReference>
<dbReference type="InterPro" id="IPR051567">
    <property type="entry name" value="Unconventional_Myosin_ATPase"/>
</dbReference>
<dbReference type="InterPro" id="IPR011993">
    <property type="entry name" value="PH-like_dom_sf"/>
</dbReference>
<dbReference type="Pfam" id="PF00784">
    <property type="entry name" value="MyTH4"/>
    <property type="match status" value="1"/>
</dbReference>
<dbReference type="AlphaFoldDB" id="A0AAD9NKM1"/>
<keyword evidence="2 3" id="KW-0728">SH3 domain</keyword>
<dbReference type="InterPro" id="IPR041793">
    <property type="entry name" value="MyoVII_FERM_C1"/>
</dbReference>
<dbReference type="InterPro" id="IPR038185">
    <property type="entry name" value="MyTH4_dom_sf"/>
</dbReference>
<dbReference type="Gene3D" id="2.30.30.40">
    <property type="entry name" value="SH3 Domains"/>
    <property type="match status" value="1"/>
</dbReference>
<evidence type="ECO:0000259" key="7">
    <source>
        <dbReference type="PROSITE" id="PS51016"/>
    </source>
</evidence>
<dbReference type="CDD" id="cd13198">
    <property type="entry name" value="FERM_C1_MyoVII"/>
    <property type="match status" value="1"/>
</dbReference>
<dbReference type="SUPFAM" id="SSF47031">
    <property type="entry name" value="Second domain of FERM"/>
    <property type="match status" value="1"/>
</dbReference>
<evidence type="ECO:0000256" key="2">
    <source>
        <dbReference type="ARBA" id="ARBA00022443"/>
    </source>
</evidence>
<dbReference type="InterPro" id="IPR035963">
    <property type="entry name" value="FERM_2"/>
</dbReference>
<organism evidence="8 9">
    <name type="scientific">Ridgeia piscesae</name>
    <name type="common">Tubeworm</name>
    <dbReference type="NCBI Taxonomy" id="27915"/>
    <lineage>
        <taxon>Eukaryota</taxon>
        <taxon>Metazoa</taxon>
        <taxon>Spiralia</taxon>
        <taxon>Lophotrochozoa</taxon>
        <taxon>Annelida</taxon>
        <taxon>Polychaeta</taxon>
        <taxon>Sedentaria</taxon>
        <taxon>Canalipalpata</taxon>
        <taxon>Sabellida</taxon>
        <taxon>Siboglinidae</taxon>
        <taxon>Ridgeia</taxon>
    </lineage>
</organism>
<feature type="domain" description="FERM" evidence="6">
    <location>
        <begin position="204"/>
        <end position="513"/>
    </location>
</feature>
<evidence type="ECO:0000256" key="4">
    <source>
        <dbReference type="SAM" id="MobiDB-lite"/>
    </source>
</evidence>
<feature type="domain" description="MyTH4" evidence="7">
    <location>
        <begin position="1"/>
        <end position="199"/>
    </location>
</feature>
<dbReference type="Gene3D" id="1.20.80.10">
    <property type="match status" value="1"/>
</dbReference>
<dbReference type="SMART" id="SM00139">
    <property type="entry name" value="MyTH4"/>
    <property type="match status" value="1"/>
</dbReference>
<evidence type="ECO:0000259" key="5">
    <source>
        <dbReference type="PROSITE" id="PS50002"/>
    </source>
</evidence>
<dbReference type="InterPro" id="IPR019749">
    <property type="entry name" value="Band_41_domain"/>
</dbReference>
<dbReference type="Pfam" id="PF21989">
    <property type="entry name" value="RA_2"/>
    <property type="match status" value="1"/>
</dbReference>
<dbReference type="Gene3D" id="1.25.40.530">
    <property type="entry name" value="MyTH4 domain"/>
    <property type="match status" value="1"/>
</dbReference>
<dbReference type="Gene3D" id="3.10.20.90">
    <property type="entry name" value="Phosphatidylinositol 3-kinase Catalytic Subunit, Chain A, domain 1"/>
    <property type="match status" value="1"/>
</dbReference>
<evidence type="ECO:0000313" key="8">
    <source>
        <dbReference type="EMBL" id="KAK2172043.1"/>
    </source>
</evidence>
<dbReference type="PANTHER" id="PTHR22692">
    <property type="entry name" value="MYOSIN VII, XV"/>
    <property type="match status" value="1"/>
</dbReference>
<sequence>MTKIYMALDRRLRKKENSRKGSTTSTGSTGSFEEDQKDIVSFKLSKRRSWKKIFSHRNSSKKNELSRSNSENGREFDYSADTRLMLDVLPTSSMELIHFVVGHGILRRELRDEIYCQLCKQLTGNPSHESRVNGWALMAFCTGCFKPSDQFRKYLKSFLYAAAPEFQDHAAYAHRLLRRTATNGTRFHPPNFLEIQATKARQYVLLPVTFANDRVESIEADAATTSTEVVAKLANKIGLKDTFGFSVFVAIFHKVSSLGSGLDHLMDAISECEQVARTKGVKEEDASWRLFLRKELFSPWEDATYDEIAAGLIYDQICKGVRSLEYGMPSEDELSSFVAQRYYVEHGATMIPGKVQTALEKFLPRKVLSGSKSREGWVQAIISSFNDQGLSESKVSVKEIKERVAGAASHRWPVHFSALFVAFRLSGPRLPKNEVVVAIGGEGFYVMDQPFRVVVEIGYYELVEVFSSRTSKMHGQSFSLITVKGDEFTFASPNAHIITQLLSHFLDGLRRRSVYAVGLEPFVGHKPDDSDTSSKPFRFRQGDLIMLMDDIPGCTKKDDWAFGKCVRNGSVGQFPFDLVYILPTIRKPPDEFVECFSTMSNQNTETLPRKKGSVFLTKGTVGRHGMLGLDSAA</sequence>
<dbReference type="SMART" id="SM00295">
    <property type="entry name" value="B41"/>
    <property type="match status" value="1"/>
</dbReference>
<evidence type="ECO:0000256" key="1">
    <source>
        <dbReference type="ARBA" id="ARBA00008314"/>
    </source>
</evidence>
<keyword evidence="9" id="KW-1185">Reference proteome</keyword>
<feature type="domain" description="SH3" evidence="5">
    <location>
        <begin position="511"/>
        <end position="584"/>
    </location>
</feature>
<dbReference type="SUPFAM" id="SSF50044">
    <property type="entry name" value="SH3-domain"/>
    <property type="match status" value="1"/>
</dbReference>
<dbReference type="Pfam" id="PF21998">
    <property type="entry name" value="FERM_C1_MyoVII"/>
    <property type="match status" value="1"/>
</dbReference>
<gene>
    <name evidence="8" type="ORF">NP493_996g00031</name>
</gene>
<dbReference type="PROSITE" id="PS50057">
    <property type="entry name" value="FERM_3"/>
    <property type="match status" value="1"/>
</dbReference>
<comment type="similarity">
    <text evidence="1">Belongs to the TRAFAC class myosin-kinesin ATPase superfamily. Myosin family.</text>
</comment>
<dbReference type="Proteomes" id="UP001209878">
    <property type="component" value="Unassembled WGS sequence"/>
</dbReference>
<dbReference type="InterPro" id="IPR001452">
    <property type="entry name" value="SH3_domain"/>
</dbReference>
<dbReference type="PROSITE" id="PS51016">
    <property type="entry name" value="MYTH4"/>
    <property type="match status" value="1"/>
</dbReference>
<dbReference type="InterPro" id="IPR029071">
    <property type="entry name" value="Ubiquitin-like_domsf"/>
</dbReference>
<reference evidence="8" key="1">
    <citation type="journal article" date="2023" name="Mol. Biol. Evol.">
        <title>Third-Generation Sequencing Reveals the Adaptive Role of the Epigenome in Three Deep-Sea Polychaetes.</title>
        <authorList>
            <person name="Perez M."/>
            <person name="Aroh O."/>
            <person name="Sun Y."/>
            <person name="Lan Y."/>
            <person name="Juniper S.K."/>
            <person name="Young C.R."/>
            <person name="Angers B."/>
            <person name="Qian P.Y."/>
        </authorList>
    </citation>
    <scope>NUCLEOTIDE SEQUENCE</scope>
    <source>
        <strain evidence="8">R07B-5</strain>
    </source>
</reference>
<feature type="compositionally biased region" description="Low complexity" evidence="4">
    <location>
        <begin position="21"/>
        <end position="31"/>
    </location>
</feature>
<dbReference type="EMBL" id="JAODUO010000997">
    <property type="protein sequence ID" value="KAK2172043.1"/>
    <property type="molecule type" value="Genomic_DNA"/>
</dbReference>
<evidence type="ECO:0000313" key="9">
    <source>
        <dbReference type="Proteomes" id="UP001209878"/>
    </source>
</evidence>
<dbReference type="SUPFAM" id="SSF54236">
    <property type="entry name" value="Ubiquitin-like"/>
    <property type="match status" value="1"/>
</dbReference>
<accession>A0AAD9NKM1</accession>
<feature type="region of interest" description="Disordered" evidence="4">
    <location>
        <begin position="12"/>
        <end position="33"/>
    </location>
</feature>